<dbReference type="InterPro" id="IPR002509">
    <property type="entry name" value="NODB_dom"/>
</dbReference>
<dbReference type="SUPFAM" id="SSF88713">
    <property type="entry name" value="Glycoside hydrolase/deacetylase"/>
    <property type="match status" value="1"/>
</dbReference>
<dbReference type="CDD" id="cd10977">
    <property type="entry name" value="CE4_PuuE_SpCDA1"/>
    <property type="match status" value="1"/>
</dbReference>
<protein>
    <submittedName>
        <fullName evidence="2">Chitooligosaccharide deacetylase uricase</fullName>
        <ecNumber evidence="2">3.5.1.-</ecNumber>
    </submittedName>
</protein>
<dbReference type="GO" id="GO:0016810">
    <property type="term" value="F:hydrolase activity, acting on carbon-nitrogen (but not peptide) bonds"/>
    <property type="evidence" value="ECO:0007669"/>
    <property type="project" value="InterPro"/>
</dbReference>
<dbReference type="EC" id="3.5.1.-" evidence="2"/>
<evidence type="ECO:0000313" key="2">
    <source>
        <dbReference type="EMBL" id="CAH1521457.1"/>
    </source>
</evidence>
<dbReference type="InterPro" id="IPR017625">
    <property type="entry name" value="PuuE"/>
</dbReference>
<dbReference type="EMBL" id="CAKMTQ010000001">
    <property type="protein sequence ID" value="CAH1521457.1"/>
    <property type="molecule type" value="Genomic_DNA"/>
</dbReference>
<dbReference type="PANTHER" id="PTHR43123">
    <property type="entry name" value="POLYSACCHARIDE DEACETYLASE-RELATED"/>
    <property type="match status" value="1"/>
</dbReference>
<proteinExistence type="predicted"/>
<dbReference type="PROSITE" id="PS51677">
    <property type="entry name" value="NODB"/>
    <property type="match status" value="1"/>
</dbReference>
<dbReference type="Gene3D" id="3.20.20.370">
    <property type="entry name" value="Glycoside hydrolase/deacetylase"/>
    <property type="match status" value="1"/>
</dbReference>
<dbReference type="Pfam" id="PF01522">
    <property type="entry name" value="Polysacc_deac_1"/>
    <property type="match status" value="1"/>
</dbReference>
<dbReference type="AlphaFoldDB" id="A0AAU9PZE2"/>
<name>A0AAU9PZE2_9VIBR</name>
<evidence type="ECO:0000259" key="1">
    <source>
        <dbReference type="PROSITE" id="PS51677"/>
    </source>
</evidence>
<dbReference type="Proteomes" id="UP001295420">
    <property type="component" value="Unassembled WGS sequence"/>
</dbReference>
<gene>
    <name evidence="2" type="ORF">THF1D04_10904</name>
</gene>
<dbReference type="GO" id="GO:0005975">
    <property type="term" value="P:carbohydrate metabolic process"/>
    <property type="evidence" value="ECO:0007669"/>
    <property type="project" value="InterPro"/>
</dbReference>
<evidence type="ECO:0000313" key="3">
    <source>
        <dbReference type="Proteomes" id="UP001295420"/>
    </source>
</evidence>
<dbReference type="PANTHER" id="PTHR43123:SF1">
    <property type="entry name" value="POLYSACCHARIDE DEACETYLASE-RELATED"/>
    <property type="match status" value="1"/>
</dbReference>
<feature type="domain" description="NodB homology" evidence="1">
    <location>
        <begin position="69"/>
        <end position="296"/>
    </location>
</feature>
<sequence length="326" mass="37918">MEQNNPRDYIGYGRNNIPHANWPNKAKIAVQFVLNYEEGGENCVLHGDEQSETFLSEIFNAQAYQARHMSMESMYEYGSRAGVWRILNEFKQRELPLTIFGVATALQRNPEVTQAIIEDGHEIACHGLKWIHYQDTPIEQERDDMVQALDIIEKLTGKRPIGWYTGRDSPNTRQLVTEQAGLLYDSDYYGDDLPFWTKVENTSQSGVTRESTPHLVIPYTLDTNDMRFSSPFGFSHGDEFYQYLKDHFDCLYQEGEHRPKMMSIGLHCRIIGKPSRFMALKRFLDYVQSHEYVWVATREDIARHWIENHPPSIKPECRVNTVNTSQ</sequence>
<organism evidence="2 3">
    <name type="scientific">Vibrio owensii</name>
    <dbReference type="NCBI Taxonomy" id="696485"/>
    <lineage>
        <taxon>Bacteria</taxon>
        <taxon>Pseudomonadati</taxon>
        <taxon>Pseudomonadota</taxon>
        <taxon>Gammaproteobacteria</taxon>
        <taxon>Vibrionales</taxon>
        <taxon>Vibrionaceae</taxon>
        <taxon>Vibrio</taxon>
    </lineage>
</organism>
<keyword evidence="2" id="KW-0378">Hydrolase</keyword>
<comment type="caution">
    <text evidence="2">The sequence shown here is derived from an EMBL/GenBank/DDBJ whole genome shotgun (WGS) entry which is preliminary data.</text>
</comment>
<accession>A0AAU9PZE2</accession>
<dbReference type="NCBIfam" id="TIGR03212">
    <property type="entry name" value="uraD_N-term-dom"/>
    <property type="match status" value="1"/>
</dbReference>
<dbReference type="InterPro" id="IPR011330">
    <property type="entry name" value="Glyco_hydro/deAcase_b/a-brl"/>
</dbReference>
<reference evidence="2" key="1">
    <citation type="submission" date="2022-01" db="EMBL/GenBank/DDBJ databases">
        <authorList>
            <person name="Lagorce A."/>
        </authorList>
    </citation>
    <scope>NUCLEOTIDE SEQUENCE</scope>
    <source>
        <strain evidence="2">Th15_F1_D04</strain>
    </source>
</reference>
<dbReference type="RefSeq" id="WP_409930074.1">
    <property type="nucleotide sequence ID" value="NZ_CAKMTQ010000001.1"/>
</dbReference>